<evidence type="ECO:0000313" key="2">
    <source>
        <dbReference type="Proteomes" id="UP000184130"/>
    </source>
</evidence>
<proteinExistence type="predicted"/>
<gene>
    <name evidence="1" type="ORF">SAMN05216463_1121</name>
</gene>
<sequence length="43" mass="5016">MTEDKIKKQKEDEQLKDEQLDEVNGGQVDAFKDAFNGKYNVLR</sequence>
<reference evidence="1 2" key="1">
    <citation type="submission" date="2016-11" db="EMBL/GenBank/DDBJ databases">
        <authorList>
            <person name="Jaros S."/>
            <person name="Januszkiewicz K."/>
            <person name="Wedrychowicz H."/>
        </authorList>
    </citation>
    <scope>NUCLEOTIDE SEQUENCE [LARGE SCALE GENOMIC DNA]</scope>
    <source>
        <strain evidence="1 2">KHT3</strain>
    </source>
</reference>
<organism evidence="1 2">
    <name type="scientific">Xylanibacter ruminicola</name>
    <name type="common">Prevotella ruminicola</name>
    <dbReference type="NCBI Taxonomy" id="839"/>
    <lineage>
        <taxon>Bacteria</taxon>
        <taxon>Pseudomonadati</taxon>
        <taxon>Bacteroidota</taxon>
        <taxon>Bacteroidia</taxon>
        <taxon>Bacteroidales</taxon>
        <taxon>Prevotellaceae</taxon>
        <taxon>Xylanibacter</taxon>
    </lineage>
</organism>
<name>A0A1M6V9Z3_XYLRU</name>
<evidence type="ECO:0000313" key="1">
    <source>
        <dbReference type="EMBL" id="SHK78126.1"/>
    </source>
</evidence>
<dbReference type="Proteomes" id="UP000184130">
    <property type="component" value="Unassembled WGS sequence"/>
</dbReference>
<dbReference type="AlphaFoldDB" id="A0A1M6V9Z3"/>
<protein>
    <submittedName>
        <fullName evidence="1">Uncharacterized protein</fullName>
    </submittedName>
</protein>
<dbReference type="RefSeq" id="WP_262503386.1">
    <property type="nucleotide sequence ID" value="NZ_FRBD01000012.1"/>
</dbReference>
<dbReference type="EMBL" id="FRBD01000012">
    <property type="protein sequence ID" value="SHK78126.1"/>
    <property type="molecule type" value="Genomic_DNA"/>
</dbReference>
<accession>A0A1M6V9Z3</accession>